<evidence type="ECO:0000313" key="3">
    <source>
        <dbReference type="Proteomes" id="UP000469890"/>
    </source>
</evidence>
<name>A0A8H4F1K9_MUCCL</name>
<feature type="signal peptide" evidence="1">
    <location>
        <begin position="1"/>
        <end position="19"/>
    </location>
</feature>
<dbReference type="Proteomes" id="UP000469890">
    <property type="component" value="Unassembled WGS sequence"/>
</dbReference>
<sequence>MRQFLLLRALLDKHHLVQACWGRRNSCSQKMKWAHHYLPCSTLSVHRLLLCCHTCWYLWDETAIPLPSGDGEIFHMSLL</sequence>
<keyword evidence="1" id="KW-0732">Signal</keyword>
<gene>
    <name evidence="2" type="ORF">FB192DRAFT_1373620</name>
</gene>
<evidence type="ECO:0008006" key="4">
    <source>
        <dbReference type="Google" id="ProtNLM"/>
    </source>
</evidence>
<evidence type="ECO:0000313" key="2">
    <source>
        <dbReference type="EMBL" id="KAF1801589.1"/>
    </source>
</evidence>
<evidence type="ECO:0000256" key="1">
    <source>
        <dbReference type="SAM" id="SignalP"/>
    </source>
</evidence>
<dbReference type="EMBL" id="JAAECE010000004">
    <property type="protein sequence ID" value="KAF1801589.1"/>
    <property type="molecule type" value="Genomic_DNA"/>
</dbReference>
<proteinExistence type="predicted"/>
<organism evidence="2 3">
    <name type="scientific">Mucor circinelloides f. lusitanicus</name>
    <name type="common">Mucor racemosus var. lusitanicus</name>
    <dbReference type="NCBI Taxonomy" id="29924"/>
    <lineage>
        <taxon>Eukaryota</taxon>
        <taxon>Fungi</taxon>
        <taxon>Fungi incertae sedis</taxon>
        <taxon>Mucoromycota</taxon>
        <taxon>Mucoromycotina</taxon>
        <taxon>Mucoromycetes</taxon>
        <taxon>Mucorales</taxon>
        <taxon>Mucorineae</taxon>
        <taxon>Mucoraceae</taxon>
        <taxon>Mucor</taxon>
    </lineage>
</organism>
<protein>
    <recommendedName>
        <fullName evidence="4">Secreted protein</fullName>
    </recommendedName>
</protein>
<feature type="chain" id="PRO_5034739826" description="Secreted protein" evidence="1">
    <location>
        <begin position="20"/>
        <end position="79"/>
    </location>
</feature>
<reference evidence="2 3" key="1">
    <citation type="submission" date="2019-09" db="EMBL/GenBank/DDBJ databases">
        <authorList>
            <consortium name="DOE Joint Genome Institute"/>
            <person name="Mondo S.J."/>
            <person name="Navarro-Mendoza M.I."/>
            <person name="Perez-Arques C."/>
            <person name="Panchal S."/>
            <person name="Nicolas F.E."/>
            <person name="Ganguly P."/>
            <person name="Pangilinan J."/>
            <person name="Grigoriev I."/>
            <person name="Heitman J."/>
            <person name="Sanya K."/>
            <person name="Garre V."/>
        </authorList>
    </citation>
    <scope>NUCLEOTIDE SEQUENCE [LARGE SCALE GENOMIC DNA]</scope>
    <source>
        <strain evidence="2 3">MU402</strain>
    </source>
</reference>
<dbReference type="AlphaFoldDB" id="A0A8H4F1K9"/>
<accession>A0A8H4F1K9</accession>
<comment type="caution">
    <text evidence="2">The sequence shown here is derived from an EMBL/GenBank/DDBJ whole genome shotgun (WGS) entry which is preliminary data.</text>
</comment>